<accession>A0A6J5MEE0</accession>
<name>A0A6J5MEE0_9CAUD</name>
<protein>
    <submittedName>
        <fullName evidence="1">Uncharacterized protein</fullName>
    </submittedName>
</protein>
<evidence type="ECO:0000313" key="1">
    <source>
        <dbReference type="EMBL" id="CAB4143723.1"/>
    </source>
</evidence>
<dbReference type="EMBL" id="LR796421">
    <property type="protein sequence ID" value="CAB4143723.1"/>
    <property type="molecule type" value="Genomic_DNA"/>
</dbReference>
<sequence>MAANKPFANFDKLSKLARPSVLSPSNTPSQGGQKINPGFARQISLADRLKQSSLGTTKHLAQYFVTDVFTNIIKIKKPIEIPKESLVSINLPSEAKQQGGEAPRPILFVPIHGESDPRAVRYDLAEKQGVIRLPDAYDVSNITIIYPSNDIDKKLAQGTYYLNGQYFSVTQNEIPPVTLEQGTVEIKKIVTIKEQGGTDPEKAISVNDIERAQSIVTINGKARSQTSTMVPVPQVLQGDGVTPTLAAGENAFINDQSVDLRTVGYTSLGFGLRFLPIVVQGGEFPRYALSEANNATTQHSEGGLNPVNQANTPEVGFVTQDTRRAMISALLNNPFQVSELTSYDAVAPTQLPGTSDPRLGSNLDQYGKIGPNPNNDNLTFQNTEVYNSQARAQLAINILNPVQGIGGDQAAALIKLVMDDPSNGRAGEKSVDDYEKFFKSANQSPNNTVASVEVGGIENQPNPNIPITNALGSDANDPSAGIVSLIKSKVDFKEHRKGFNGSYKYYGDVTKYEQIVQAVNRSPRSNAARPRASIIIQEVSGGAKVDFPAFIKTLGDSVTAAFGDYKHIGQMDTFKVYQGATRQISLGFDAVALGKGNGDIGDSISAKDLQSKIDDLMRICTVGGASGQYIVGPIIRVTIANYIQDLVCACGSVKVDVPIADTSWDQETGLPHIYNITMDLTVLAMAGSKLLERSGRFY</sequence>
<organism evidence="1">
    <name type="scientific">uncultured Caudovirales phage</name>
    <dbReference type="NCBI Taxonomy" id="2100421"/>
    <lineage>
        <taxon>Viruses</taxon>
        <taxon>Duplodnaviria</taxon>
        <taxon>Heunggongvirae</taxon>
        <taxon>Uroviricota</taxon>
        <taxon>Caudoviricetes</taxon>
        <taxon>Peduoviridae</taxon>
        <taxon>Maltschvirus</taxon>
        <taxon>Maltschvirus maltsch</taxon>
    </lineage>
</organism>
<gene>
    <name evidence="1" type="ORF">UFOVP450_208</name>
</gene>
<proteinExistence type="predicted"/>
<reference evidence="1" key="1">
    <citation type="submission" date="2020-04" db="EMBL/GenBank/DDBJ databases">
        <authorList>
            <person name="Chiriac C."/>
            <person name="Salcher M."/>
            <person name="Ghai R."/>
            <person name="Kavagutti S V."/>
        </authorList>
    </citation>
    <scope>NUCLEOTIDE SEQUENCE</scope>
</reference>